<name>A0ABN7PD56_TIMPD</name>
<proteinExistence type="inferred from homology"/>
<organism evidence="7 8">
    <name type="scientific">Timema podura</name>
    <name type="common">Walking stick</name>
    <dbReference type="NCBI Taxonomy" id="61482"/>
    <lineage>
        <taxon>Eukaryota</taxon>
        <taxon>Metazoa</taxon>
        <taxon>Ecdysozoa</taxon>
        <taxon>Arthropoda</taxon>
        <taxon>Hexapoda</taxon>
        <taxon>Insecta</taxon>
        <taxon>Pterygota</taxon>
        <taxon>Neoptera</taxon>
        <taxon>Polyneoptera</taxon>
        <taxon>Phasmatodea</taxon>
        <taxon>Timematodea</taxon>
        <taxon>Timematoidea</taxon>
        <taxon>Timematidae</taxon>
        <taxon>Timema</taxon>
    </lineage>
</organism>
<dbReference type="Gene3D" id="2.30.33.40">
    <property type="entry name" value="GroES chaperonin"/>
    <property type="match status" value="1"/>
</dbReference>
<dbReference type="PANTHER" id="PTHR10772:SF0">
    <property type="entry name" value="10 KDA HEAT SHOCK PROTEIN, MITOCHONDRIAL"/>
    <property type="match status" value="1"/>
</dbReference>
<dbReference type="PROSITE" id="PS00681">
    <property type="entry name" value="CHAPERONINS_CPN10"/>
    <property type="match status" value="1"/>
</dbReference>
<gene>
    <name evidence="7" type="ORF">TPAB3V08_LOCUS10428</name>
</gene>
<dbReference type="InterPro" id="IPR020818">
    <property type="entry name" value="Chaperonin_GroES"/>
</dbReference>
<feature type="non-terminal residue" evidence="7">
    <location>
        <position position="208"/>
    </location>
</feature>
<evidence type="ECO:0000256" key="1">
    <source>
        <dbReference type="ARBA" id="ARBA00006975"/>
    </source>
</evidence>
<dbReference type="PRINTS" id="PR00297">
    <property type="entry name" value="CHAPERONIN10"/>
</dbReference>
<evidence type="ECO:0000256" key="5">
    <source>
        <dbReference type="ARBA" id="ARBA00031971"/>
    </source>
</evidence>
<evidence type="ECO:0000313" key="8">
    <source>
        <dbReference type="Proteomes" id="UP001153148"/>
    </source>
</evidence>
<comment type="caution">
    <text evidence="7">The sequence shown here is derived from an EMBL/GenBank/DDBJ whole genome shotgun (WGS) entry which is preliminary data.</text>
</comment>
<evidence type="ECO:0000256" key="3">
    <source>
        <dbReference type="ARBA" id="ARBA00023186"/>
    </source>
</evidence>
<keyword evidence="8" id="KW-1185">Reference proteome</keyword>
<dbReference type="PANTHER" id="PTHR10772">
    <property type="entry name" value="10 KDA HEAT SHOCK PROTEIN"/>
    <property type="match status" value="1"/>
</dbReference>
<dbReference type="InterPro" id="IPR037124">
    <property type="entry name" value="Chaperonin_GroES_sf"/>
</dbReference>
<accession>A0ABN7PD56</accession>
<dbReference type="SUPFAM" id="SSF50129">
    <property type="entry name" value="GroES-like"/>
    <property type="match status" value="1"/>
</dbReference>
<sequence>MASEMRPPILLSPLAEMVATCAISSGVVTGRESAFRFSLIASTAIITPGKPKHTVKASTSSDLNGVGPTADLIKTFLGDGAGQNGGRGRPVSCFFVGVVGHVLDQPSPDVLELVLQLHPLRHGYPILCDLGTPPRLLQNNVATLHTTIATAAVSRRLIPLMDRVLIQKAEAITKTKGGIVLPEKAQSKVLKGTVVAVGPGSRNNVRTF</sequence>
<dbReference type="InterPro" id="IPR011032">
    <property type="entry name" value="GroES-like_sf"/>
</dbReference>
<dbReference type="EMBL" id="CAJPIN010026774">
    <property type="protein sequence ID" value="CAG2063481.1"/>
    <property type="molecule type" value="Genomic_DNA"/>
</dbReference>
<dbReference type="InterPro" id="IPR018369">
    <property type="entry name" value="Chaprnonin_Cpn10_CS"/>
</dbReference>
<keyword evidence="3 6" id="KW-0143">Chaperone</keyword>
<protein>
    <recommendedName>
        <fullName evidence="2">10 kDa heat shock protein, mitochondrial</fullName>
    </recommendedName>
    <alternativeName>
        <fullName evidence="4">10 kDa chaperonin</fullName>
    </alternativeName>
    <alternativeName>
        <fullName evidence="5">Chaperonin 10</fullName>
    </alternativeName>
</protein>
<evidence type="ECO:0000313" key="7">
    <source>
        <dbReference type="EMBL" id="CAG2063481.1"/>
    </source>
</evidence>
<dbReference type="CDD" id="cd00320">
    <property type="entry name" value="cpn10"/>
    <property type="match status" value="1"/>
</dbReference>
<dbReference type="SMART" id="SM00883">
    <property type="entry name" value="Cpn10"/>
    <property type="match status" value="1"/>
</dbReference>
<comment type="similarity">
    <text evidence="1 6">Belongs to the GroES chaperonin family.</text>
</comment>
<dbReference type="Pfam" id="PF00166">
    <property type="entry name" value="Cpn10"/>
    <property type="match status" value="1"/>
</dbReference>
<dbReference type="Proteomes" id="UP001153148">
    <property type="component" value="Unassembled WGS sequence"/>
</dbReference>
<reference evidence="7" key="1">
    <citation type="submission" date="2021-03" db="EMBL/GenBank/DDBJ databases">
        <authorList>
            <person name="Tran Van P."/>
        </authorList>
    </citation>
    <scope>NUCLEOTIDE SEQUENCE</scope>
</reference>
<evidence type="ECO:0000256" key="4">
    <source>
        <dbReference type="ARBA" id="ARBA00029976"/>
    </source>
</evidence>
<evidence type="ECO:0000256" key="2">
    <source>
        <dbReference type="ARBA" id="ARBA00018842"/>
    </source>
</evidence>
<evidence type="ECO:0000256" key="6">
    <source>
        <dbReference type="RuleBase" id="RU003479"/>
    </source>
</evidence>